<name>A0A9W4E148_9ACTN</name>
<evidence type="ECO:0000313" key="2">
    <source>
        <dbReference type="Proteomes" id="UP001152519"/>
    </source>
</evidence>
<dbReference type="EMBL" id="CAJSLV010000001">
    <property type="protein sequence ID" value="CAG6390645.1"/>
    <property type="molecule type" value="Genomic_DNA"/>
</dbReference>
<sequence>MTPARASTLRTGLSVFTVATIDPPRACLYIALAR</sequence>
<keyword evidence="2" id="KW-1185">Reference proteome</keyword>
<protein>
    <submittedName>
        <fullName evidence="1">Uncharacterized protein</fullName>
    </submittedName>
</protein>
<dbReference type="Proteomes" id="UP001152519">
    <property type="component" value="Unassembled WGS sequence"/>
</dbReference>
<reference evidence="1" key="1">
    <citation type="submission" date="2021-05" db="EMBL/GenBank/DDBJ databases">
        <authorList>
            <person name="Arsene-Ploetze F."/>
        </authorList>
    </citation>
    <scope>NUCLEOTIDE SEQUENCE</scope>
    <source>
        <strain evidence="1">DSM 42138</strain>
    </source>
</reference>
<accession>A0A9W4E148</accession>
<evidence type="ECO:0000313" key="1">
    <source>
        <dbReference type="EMBL" id="CAG6390645.1"/>
    </source>
</evidence>
<gene>
    <name evidence="1" type="ORF">SCOCK_10113</name>
</gene>
<comment type="caution">
    <text evidence="1">The sequence shown here is derived from an EMBL/GenBank/DDBJ whole genome shotgun (WGS) entry which is preliminary data.</text>
</comment>
<dbReference type="AlphaFoldDB" id="A0A9W4E148"/>
<proteinExistence type="predicted"/>
<organism evidence="1 2">
    <name type="scientific">Actinacidiphila cocklensis</name>
    <dbReference type="NCBI Taxonomy" id="887465"/>
    <lineage>
        <taxon>Bacteria</taxon>
        <taxon>Bacillati</taxon>
        <taxon>Actinomycetota</taxon>
        <taxon>Actinomycetes</taxon>
        <taxon>Kitasatosporales</taxon>
        <taxon>Streptomycetaceae</taxon>
        <taxon>Actinacidiphila</taxon>
    </lineage>
</organism>